<dbReference type="OrthoDB" id="2432793at2759"/>
<proteinExistence type="predicted"/>
<reference evidence="1" key="1">
    <citation type="submission" date="2021-06" db="EMBL/GenBank/DDBJ databases">
        <authorList>
            <person name="Kallberg Y."/>
            <person name="Tangrot J."/>
            <person name="Rosling A."/>
        </authorList>
    </citation>
    <scope>NUCLEOTIDE SEQUENCE</scope>
    <source>
        <strain evidence="1">MA453B</strain>
    </source>
</reference>
<dbReference type="Proteomes" id="UP000789405">
    <property type="component" value="Unassembled WGS sequence"/>
</dbReference>
<organism evidence="1 2">
    <name type="scientific">Dentiscutata erythropus</name>
    <dbReference type="NCBI Taxonomy" id="1348616"/>
    <lineage>
        <taxon>Eukaryota</taxon>
        <taxon>Fungi</taxon>
        <taxon>Fungi incertae sedis</taxon>
        <taxon>Mucoromycota</taxon>
        <taxon>Glomeromycotina</taxon>
        <taxon>Glomeromycetes</taxon>
        <taxon>Diversisporales</taxon>
        <taxon>Gigasporaceae</taxon>
        <taxon>Dentiscutata</taxon>
    </lineage>
</organism>
<comment type="caution">
    <text evidence="1">The sequence shown here is derived from an EMBL/GenBank/DDBJ whole genome shotgun (WGS) entry which is preliminary data.</text>
</comment>
<feature type="non-terminal residue" evidence="1">
    <location>
        <position position="177"/>
    </location>
</feature>
<gene>
    <name evidence="1" type="ORF">DERYTH_LOCUS17225</name>
</gene>
<dbReference type="AlphaFoldDB" id="A0A9N9IZB2"/>
<dbReference type="EMBL" id="CAJVPY010015978">
    <property type="protein sequence ID" value="CAG8754767.1"/>
    <property type="molecule type" value="Genomic_DNA"/>
</dbReference>
<protein>
    <submittedName>
        <fullName evidence="1">10988_t:CDS:1</fullName>
    </submittedName>
</protein>
<evidence type="ECO:0000313" key="2">
    <source>
        <dbReference type="Proteomes" id="UP000789405"/>
    </source>
</evidence>
<accession>A0A9N9IZB2</accession>
<name>A0A9N9IZB2_9GLOM</name>
<sequence>NNNCEEFVPIVESLIYWNRVLGICWEFVFGEIGFQNTKIISNCENNQAIMIINQGIEANSFSSRIFVHDYPNSPKIEAHYESNGRLYYSYYNIISLGTYPATPKLTQKNGWNNTPQYPIPDNYVVETTLAEQNLRCETKYISSLKVQYTIIWKEDRAEYSVYSTKSSTAVINTYLQV</sequence>
<keyword evidence="2" id="KW-1185">Reference proteome</keyword>
<evidence type="ECO:0000313" key="1">
    <source>
        <dbReference type="EMBL" id="CAG8754767.1"/>
    </source>
</evidence>